<accession>A0A380RWQ0</accession>
<evidence type="ECO:0008006" key="3">
    <source>
        <dbReference type="Google" id="ProtNLM"/>
    </source>
</evidence>
<dbReference type="RefSeq" id="WP_109571995.1">
    <property type="nucleotide sequence ID" value="NZ_UHJL01000001.1"/>
</dbReference>
<name>A0A380RWQ0_FIBSU</name>
<dbReference type="Proteomes" id="UP000255423">
    <property type="component" value="Unassembled WGS sequence"/>
</dbReference>
<dbReference type="InterPro" id="IPR036206">
    <property type="entry name" value="ThiamineP_synth_sf"/>
</dbReference>
<proteinExistence type="predicted"/>
<sequence>MRLWLFTCPDDFAAEHDDIEEMFRRGLTRLILDKRGRGGNARATFNDYDRWLLGLPMELRDRIWVRGTPDMAEELDVRGCVCDAQSFMGEVSESWKRINCVALCKNAEEAEKLPEWVAGALVGPIMQPLSAIEPVETLGTSLSINAKASLILWGGVDTDTIDDFKKLSPAGVASLGGVWNYADPVNAFIKLNRLVNSI</sequence>
<dbReference type="Gene3D" id="3.20.20.70">
    <property type="entry name" value="Aldolase class I"/>
    <property type="match status" value="1"/>
</dbReference>
<dbReference type="AlphaFoldDB" id="A0A380RWQ0"/>
<evidence type="ECO:0000313" key="1">
    <source>
        <dbReference type="EMBL" id="SUQ19312.1"/>
    </source>
</evidence>
<gene>
    <name evidence="1" type="ORF">SAMN05661053_0542</name>
</gene>
<dbReference type="InterPro" id="IPR013785">
    <property type="entry name" value="Aldolase_TIM"/>
</dbReference>
<dbReference type="EMBL" id="UHJL01000001">
    <property type="protein sequence ID" value="SUQ19312.1"/>
    <property type="molecule type" value="Genomic_DNA"/>
</dbReference>
<evidence type="ECO:0000313" key="2">
    <source>
        <dbReference type="Proteomes" id="UP000255423"/>
    </source>
</evidence>
<organism evidence="1 2">
    <name type="scientific">Fibrobacter succinogenes</name>
    <name type="common">Bacteroides succinogenes</name>
    <dbReference type="NCBI Taxonomy" id="833"/>
    <lineage>
        <taxon>Bacteria</taxon>
        <taxon>Pseudomonadati</taxon>
        <taxon>Fibrobacterota</taxon>
        <taxon>Fibrobacteria</taxon>
        <taxon>Fibrobacterales</taxon>
        <taxon>Fibrobacteraceae</taxon>
        <taxon>Fibrobacter</taxon>
    </lineage>
</organism>
<dbReference type="SUPFAM" id="SSF51391">
    <property type="entry name" value="Thiamin phosphate synthase"/>
    <property type="match status" value="1"/>
</dbReference>
<reference evidence="1 2" key="1">
    <citation type="submission" date="2017-08" db="EMBL/GenBank/DDBJ databases">
        <authorList>
            <person name="de Groot N.N."/>
        </authorList>
    </citation>
    <scope>NUCLEOTIDE SEQUENCE [LARGE SCALE GENOMIC DNA]</scope>
    <source>
        <strain evidence="1 2">HM2</strain>
    </source>
</reference>
<protein>
    <recommendedName>
        <fullName evidence="3">Thiamine monophosphate synthase</fullName>
    </recommendedName>
</protein>